<accession>A0AAP0P5H1</accession>
<organism evidence="1 2">
    <name type="scientific">Stephania japonica</name>
    <dbReference type="NCBI Taxonomy" id="461633"/>
    <lineage>
        <taxon>Eukaryota</taxon>
        <taxon>Viridiplantae</taxon>
        <taxon>Streptophyta</taxon>
        <taxon>Embryophyta</taxon>
        <taxon>Tracheophyta</taxon>
        <taxon>Spermatophyta</taxon>
        <taxon>Magnoliopsida</taxon>
        <taxon>Ranunculales</taxon>
        <taxon>Menispermaceae</taxon>
        <taxon>Menispermoideae</taxon>
        <taxon>Cissampelideae</taxon>
        <taxon>Stephania</taxon>
    </lineage>
</organism>
<dbReference type="PANTHER" id="PTHR37900:SF3">
    <property type="entry name" value="TRANSMEMBRANE PROTEIN"/>
    <property type="match status" value="1"/>
</dbReference>
<dbReference type="PANTHER" id="PTHR37900">
    <property type="match status" value="1"/>
</dbReference>
<gene>
    <name evidence="1" type="ORF">Sjap_011371</name>
</gene>
<dbReference type="AlphaFoldDB" id="A0AAP0P5H1"/>
<proteinExistence type="predicted"/>
<dbReference type="EMBL" id="JBBNAE010000004">
    <property type="protein sequence ID" value="KAK9130884.1"/>
    <property type="molecule type" value="Genomic_DNA"/>
</dbReference>
<keyword evidence="2" id="KW-1185">Reference proteome</keyword>
<evidence type="ECO:0000313" key="1">
    <source>
        <dbReference type="EMBL" id="KAK9130884.1"/>
    </source>
</evidence>
<evidence type="ECO:0000313" key="2">
    <source>
        <dbReference type="Proteomes" id="UP001417504"/>
    </source>
</evidence>
<comment type="caution">
    <text evidence="1">The sequence shown here is derived from an EMBL/GenBank/DDBJ whole genome shotgun (WGS) entry which is preliminary data.</text>
</comment>
<reference evidence="1 2" key="1">
    <citation type="submission" date="2024-01" db="EMBL/GenBank/DDBJ databases">
        <title>Genome assemblies of Stephania.</title>
        <authorList>
            <person name="Yang L."/>
        </authorList>
    </citation>
    <scope>NUCLEOTIDE SEQUENCE [LARGE SCALE GENOMIC DNA]</scope>
    <source>
        <strain evidence="1">QJT</strain>
        <tissue evidence="1">Leaf</tissue>
    </source>
</reference>
<sequence length="72" mass="8321">MPMLPLLFRALARFTTMLLCSPATSVATILYYSNVLPRDARLEQLVLHGFLHDGDQNHFFYFIISLLRCIYA</sequence>
<name>A0AAP0P5H1_9MAGN</name>
<dbReference type="Proteomes" id="UP001417504">
    <property type="component" value="Unassembled WGS sequence"/>
</dbReference>
<protein>
    <submittedName>
        <fullName evidence="1">Uncharacterized protein</fullName>
    </submittedName>
</protein>